<reference evidence="2 3" key="1">
    <citation type="submission" date="2019-03" db="EMBL/GenBank/DDBJ databases">
        <title>Genomic Encyclopedia of Type Strains, Phase III (KMG-III): the genomes of soil and plant-associated and newly described type strains.</title>
        <authorList>
            <person name="Whitman W."/>
        </authorList>
    </citation>
    <scope>NUCLEOTIDE SEQUENCE [LARGE SCALE GENOMIC DNA]</scope>
    <source>
        <strain evidence="2 3">CECT 7972</strain>
    </source>
</reference>
<organism evidence="2 3">
    <name type="scientific">Listeria rocourtiae</name>
    <dbReference type="NCBI Taxonomy" id="647910"/>
    <lineage>
        <taxon>Bacteria</taxon>
        <taxon>Bacillati</taxon>
        <taxon>Bacillota</taxon>
        <taxon>Bacilli</taxon>
        <taxon>Bacillales</taxon>
        <taxon>Listeriaceae</taxon>
        <taxon>Listeria</taxon>
    </lineage>
</organism>
<proteinExistence type="predicted"/>
<dbReference type="AlphaFoldDB" id="A0A4R6ZKP0"/>
<protein>
    <submittedName>
        <fullName evidence="2">Uncharacterized protein</fullName>
    </submittedName>
</protein>
<evidence type="ECO:0000313" key="3">
    <source>
        <dbReference type="Proteomes" id="UP000295558"/>
    </source>
</evidence>
<evidence type="ECO:0000313" key="2">
    <source>
        <dbReference type="EMBL" id="TDR52835.1"/>
    </source>
</evidence>
<sequence length="56" mass="6465">MTNSKKSQTSQAIHTPKISDALPHDKEKKPFANNLHGKPHQQVQDSHQQFHRKILK</sequence>
<keyword evidence="3" id="KW-1185">Reference proteome</keyword>
<feature type="compositionally biased region" description="Polar residues" evidence="1">
    <location>
        <begin position="1"/>
        <end position="13"/>
    </location>
</feature>
<feature type="region of interest" description="Disordered" evidence="1">
    <location>
        <begin position="1"/>
        <end position="56"/>
    </location>
</feature>
<dbReference type="EMBL" id="SNZK01000006">
    <property type="protein sequence ID" value="TDR52835.1"/>
    <property type="molecule type" value="Genomic_DNA"/>
</dbReference>
<dbReference type="Proteomes" id="UP000295558">
    <property type="component" value="Unassembled WGS sequence"/>
</dbReference>
<comment type="caution">
    <text evidence="2">The sequence shown here is derived from an EMBL/GenBank/DDBJ whole genome shotgun (WGS) entry which is preliminary data.</text>
</comment>
<accession>A0A4R6ZKP0</accession>
<dbReference type="RefSeq" id="WP_159101173.1">
    <property type="nucleotide sequence ID" value="NZ_JAARQJ010000001.1"/>
</dbReference>
<evidence type="ECO:0000256" key="1">
    <source>
        <dbReference type="SAM" id="MobiDB-lite"/>
    </source>
</evidence>
<gene>
    <name evidence="2" type="ORF">DFP96_10640</name>
</gene>
<name>A0A4R6ZKP0_9LIST</name>